<dbReference type="SMART" id="SM00267">
    <property type="entry name" value="GGDEF"/>
    <property type="match status" value="1"/>
</dbReference>
<dbReference type="InterPro" id="IPR043128">
    <property type="entry name" value="Rev_trsase/Diguanyl_cyclase"/>
</dbReference>
<reference evidence="2 3" key="1">
    <citation type="submission" date="2017-09" db="EMBL/GenBank/DDBJ databases">
        <title>Depth-based differentiation of microbial function through sediment-hosted aquifers and enrichment of novel symbionts in the deep terrestrial subsurface.</title>
        <authorList>
            <person name="Probst A.J."/>
            <person name="Ladd B."/>
            <person name="Jarett J.K."/>
            <person name="Geller-Mcgrath D.E."/>
            <person name="Sieber C.M."/>
            <person name="Emerson J.B."/>
            <person name="Anantharaman K."/>
            <person name="Thomas B.C."/>
            <person name="Malmstrom R."/>
            <person name="Stieglmeier M."/>
            <person name="Klingl A."/>
            <person name="Woyke T."/>
            <person name="Ryan C.M."/>
            <person name="Banfield J.F."/>
        </authorList>
    </citation>
    <scope>NUCLEOTIDE SEQUENCE [LARGE SCALE GENOMIC DNA]</scope>
    <source>
        <strain evidence="2">CG22_combo_CG10-13_8_21_14_all_47_17</strain>
    </source>
</reference>
<dbReference type="EMBL" id="PCSZ01000075">
    <property type="protein sequence ID" value="PIP60290.1"/>
    <property type="molecule type" value="Genomic_DNA"/>
</dbReference>
<evidence type="ECO:0000313" key="3">
    <source>
        <dbReference type="Proteomes" id="UP000231581"/>
    </source>
</evidence>
<name>A0A2H0BTB4_9BACT</name>
<dbReference type="CDD" id="cd01949">
    <property type="entry name" value="GGDEF"/>
    <property type="match status" value="1"/>
</dbReference>
<dbReference type="PROSITE" id="PS50887">
    <property type="entry name" value="GGDEF"/>
    <property type="match status" value="1"/>
</dbReference>
<protein>
    <recommendedName>
        <fullName evidence="1">GGDEF domain-containing protein</fullName>
    </recommendedName>
</protein>
<dbReference type="PANTHER" id="PTHR46663:SF2">
    <property type="entry name" value="GGDEF DOMAIN-CONTAINING PROTEIN"/>
    <property type="match status" value="1"/>
</dbReference>
<dbReference type="InterPro" id="IPR052163">
    <property type="entry name" value="DGC-Regulatory_Protein"/>
</dbReference>
<organism evidence="2 3">
    <name type="scientific">Candidatus Uhrbacteria bacterium CG22_combo_CG10-13_8_21_14_all_47_17</name>
    <dbReference type="NCBI Taxonomy" id="1975041"/>
    <lineage>
        <taxon>Bacteria</taxon>
        <taxon>Candidatus Uhriibacteriota</taxon>
    </lineage>
</organism>
<dbReference type="InterPro" id="IPR029787">
    <property type="entry name" value="Nucleotide_cyclase"/>
</dbReference>
<feature type="domain" description="GGDEF" evidence="1">
    <location>
        <begin position="30"/>
        <end position="172"/>
    </location>
</feature>
<accession>A0A2H0BTB4</accession>
<feature type="non-terminal residue" evidence="2">
    <location>
        <position position="1"/>
    </location>
</feature>
<dbReference type="PANTHER" id="PTHR46663">
    <property type="entry name" value="DIGUANYLATE CYCLASE DGCT-RELATED"/>
    <property type="match status" value="1"/>
</dbReference>
<sequence length="174" mass="20071">RTDEKTGLLNESAFKEKLREYCALFRRKNEPLTLIYMDLKQFKPVNDRFGHEEGDRVIRFVASQLRKDLYDVDIKARLHGDEFAVLLGTAVTADLLHRIVLPKLAKALDFTTSLRDPETGQQEMVSLRCDIGAVVRIGSDIPEARRFLELADKAMYLTKRGSGERRFHVDEYQI</sequence>
<dbReference type="SUPFAM" id="SSF55073">
    <property type="entry name" value="Nucleotide cyclase"/>
    <property type="match status" value="1"/>
</dbReference>
<dbReference type="InterPro" id="IPR000160">
    <property type="entry name" value="GGDEF_dom"/>
</dbReference>
<evidence type="ECO:0000259" key="1">
    <source>
        <dbReference type="PROSITE" id="PS50887"/>
    </source>
</evidence>
<dbReference type="Gene3D" id="3.30.70.270">
    <property type="match status" value="1"/>
</dbReference>
<dbReference type="NCBIfam" id="TIGR00254">
    <property type="entry name" value="GGDEF"/>
    <property type="match status" value="1"/>
</dbReference>
<proteinExistence type="predicted"/>
<comment type="caution">
    <text evidence="2">The sequence shown here is derived from an EMBL/GenBank/DDBJ whole genome shotgun (WGS) entry which is preliminary data.</text>
</comment>
<gene>
    <name evidence="2" type="ORF">COX00_04080</name>
</gene>
<dbReference type="Proteomes" id="UP000231581">
    <property type="component" value="Unassembled WGS sequence"/>
</dbReference>
<evidence type="ECO:0000313" key="2">
    <source>
        <dbReference type="EMBL" id="PIP60290.1"/>
    </source>
</evidence>
<dbReference type="AlphaFoldDB" id="A0A2H0BTB4"/>
<dbReference type="Pfam" id="PF00990">
    <property type="entry name" value="GGDEF"/>
    <property type="match status" value="1"/>
</dbReference>